<keyword evidence="2" id="KW-1185">Reference proteome</keyword>
<protein>
    <recommendedName>
        <fullName evidence="3">Endonuclease/exonuclease/phosphatase domain-containing protein</fullName>
    </recommendedName>
</protein>
<organism evidence="1 2">
    <name type="scientific">Paspalum notatum var. saurae</name>
    <dbReference type="NCBI Taxonomy" id="547442"/>
    <lineage>
        <taxon>Eukaryota</taxon>
        <taxon>Viridiplantae</taxon>
        <taxon>Streptophyta</taxon>
        <taxon>Embryophyta</taxon>
        <taxon>Tracheophyta</taxon>
        <taxon>Spermatophyta</taxon>
        <taxon>Magnoliopsida</taxon>
        <taxon>Liliopsida</taxon>
        <taxon>Poales</taxon>
        <taxon>Poaceae</taxon>
        <taxon>PACMAD clade</taxon>
        <taxon>Panicoideae</taxon>
        <taxon>Andropogonodae</taxon>
        <taxon>Paspaleae</taxon>
        <taxon>Paspalinae</taxon>
        <taxon>Paspalum</taxon>
    </lineage>
</organism>
<reference evidence="1 2" key="1">
    <citation type="submission" date="2024-02" db="EMBL/GenBank/DDBJ databases">
        <title>High-quality chromosome-scale genome assembly of Pensacola bahiagrass (Paspalum notatum Flugge var. saurae).</title>
        <authorList>
            <person name="Vega J.M."/>
            <person name="Podio M."/>
            <person name="Orjuela J."/>
            <person name="Siena L.A."/>
            <person name="Pessino S.C."/>
            <person name="Combes M.C."/>
            <person name="Mariac C."/>
            <person name="Albertini E."/>
            <person name="Pupilli F."/>
            <person name="Ortiz J.P.A."/>
            <person name="Leblanc O."/>
        </authorList>
    </citation>
    <scope>NUCLEOTIDE SEQUENCE [LARGE SCALE GENOMIC DNA]</scope>
    <source>
        <strain evidence="1">R1</strain>
        <tissue evidence="1">Leaf</tissue>
    </source>
</reference>
<evidence type="ECO:0000313" key="2">
    <source>
        <dbReference type="Proteomes" id="UP001341281"/>
    </source>
</evidence>
<dbReference type="EMBL" id="CP144752">
    <property type="protein sequence ID" value="WVZ88937.1"/>
    <property type="molecule type" value="Genomic_DNA"/>
</dbReference>
<dbReference type="PANTHER" id="PTHR33710:SF72">
    <property type="entry name" value="OS04G0204200 PROTEIN"/>
    <property type="match status" value="1"/>
</dbReference>
<name>A0AAQ3UFC8_PASNO</name>
<sequence>MEGEFYIKFHLCNRSDKFKWILMVVYGPAQDEFKSAFHAELVQACQHNPLPTLIGGDFNILRNSNEKNNESFDLREIDLTRRQYTWANSLPKPTYEKLDSALMSTEWEFKYPLISVQALDRGVLDHTPLLLDTGTPAFVGSNKQFKFELYWLQWEGFHE</sequence>
<dbReference type="SUPFAM" id="SSF56219">
    <property type="entry name" value="DNase I-like"/>
    <property type="match status" value="1"/>
</dbReference>
<accession>A0AAQ3UFC8</accession>
<gene>
    <name evidence="1" type="ORF">U9M48_035404</name>
</gene>
<feature type="non-terminal residue" evidence="1">
    <location>
        <position position="1"/>
    </location>
</feature>
<dbReference type="Gene3D" id="3.60.10.10">
    <property type="entry name" value="Endonuclease/exonuclease/phosphatase"/>
    <property type="match status" value="1"/>
</dbReference>
<dbReference type="InterPro" id="IPR036691">
    <property type="entry name" value="Endo/exonu/phosph_ase_sf"/>
</dbReference>
<evidence type="ECO:0008006" key="3">
    <source>
        <dbReference type="Google" id="ProtNLM"/>
    </source>
</evidence>
<proteinExistence type="predicted"/>
<evidence type="ECO:0000313" key="1">
    <source>
        <dbReference type="EMBL" id="WVZ88937.1"/>
    </source>
</evidence>
<dbReference type="Proteomes" id="UP001341281">
    <property type="component" value="Chromosome 08"/>
</dbReference>
<dbReference type="AlphaFoldDB" id="A0AAQ3UFC8"/>
<dbReference type="PANTHER" id="PTHR33710">
    <property type="entry name" value="BNAC02G09200D PROTEIN"/>
    <property type="match status" value="1"/>
</dbReference>